<dbReference type="InterPro" id="IPR023076">
    <property type="entry name" value="HMG_CoA_Rdtase_CS"/>
</dbReference>
<dbReference type="Gene3D" id="3.90.180.10">
    <property type="entry name" value="Medium-chain alcohol dehydrogenases, catalytic domain"/>
    <property type="match status" value="1"/>
</dbReference>
<dbReference type="InterPro" id="IPR013149">
    <property type="entry name" value="ADH-like_C"/>
</dbReference>
<evidence type="ECO:0000313" key="2">
    <source>
        <dbReference type="EMBL" id="SEL76244.1"/>
    </source>
</evidence>
<dbReference type="InterPro" id="IPR036291">
    <property type="entry name" value="NAD(P)-bd_dom_sf"/>
</dbReference>
<dbReference type="EMBL" id="FOAJ01000013">
    <property type="protein sequence ID" value="SEL76244.1"/>
    <property type="molecule type" value="Genomic_DNA"/>
</dbReference>
<dbReference type="Gene3D" id="3.40.50.720">
    <property type="entry name" value="NAD(P)-binding Rossmann-like Domain"/>
    <property type="match status" value="1"/>
</dbReference>
<dbReference type="GO" id="GO:0004420">
    <property type="term" value="F:hydroxymethylglutaryl-CoA reductase (NADPH) activity"/>
    <property type="evidence" value="ECO:0007669"/>
    <property type="project" value="InterPro"/>
</dbReference>
<gene>
    <name evidence="2" type="ORF">SAMN05192542_11345</name>
</gene>
<accession>A0A1H7SWD7</accession>
<dbReference type="PANTHER" id="PTHR43677:SF11">
    <property type="entry name" value="ZINC-CONTAINING ALCOHOL DEHYDROGENASE"/>
    <property type="match status" value="1"/>
</dbReference>
<sequence length="319" mass="32510">MKAAVVNGPGATPVYADFEAPAAADGYALIDVNAAALSHVTRAKAAGTHYSSSGAFPFVAGIDGVGRRDDGTRVYFFAPKAPFGSLAQRTLAPAANCVPLPDALDASVAAAIAIPGMSSWAALVERAKFVAGETVLVNGATGASGQLAVQIAKHLGAAKVIATGRHAETLAALETLGADCVIPLDQDERALSRAFEPHLRDGVDVVLDYLWGSSARTLLVGAATHLPEGHPLRFVQIGSIGGGTLELPAAVLRASAIALLGSGIGSVPLDRLLNAVREVLHAALPAGLRIDTRTVPLADVGAHWDDTGSRARTVFTVAG</sequence>
<dbReference type="STRING" id="416943.SAMN05445871_5083"/>
<dbReference type="InterPro" id="IPR051397">
    <property type="entry name" value="Zn-ADH-like_protein"/>
</dbReference>
<feature type="domain" description="Enoyl reductase (ER)" evidence="1">
    <location>
        <begin position="10"/>
        <end position="269"/>
    </location>
</feature>
<protein>
    <submittedName>
        <fullName evidence="2">NADPH:quinone reductase</fullName>
    </submittedName>
</protein>
<proteinExistence type="predicted"/>
<organism evidence="2 3">
    <name type="scientific">Paraburkholderia caballeronis</name>
    <dbReference type="NCBI Taxonomy" id="416943"/>
    <lineage>
        <taxon>Bacteria</taxon>
        <taxon>Pseudomonadati</taxon>
        <taxon>Pseudomonadota</taxon>
        <taxon>Betaproteobacteria</taxon>
        <taxon>Burkholderiales</taxon>
        <taxon>Burkholderiaceae</taxon>
        <taxon>Paraburkholderia</taxon>
    </lineage>
</organism>
<dbReference type="OrthoDB" id="9787435at2"/>
<dbReference type="PANTHER" id="PTHR43677">
    <property type="entry name" value="SHORT-CHAIN DEHYDROGENASE/REDUCTASE"/>
    <property type="match status" value="1"/>
</dbReference>
<evidence type="ECO:0000313" key="3">
    <source>
        <dbReference type="Proteomes" id="UP000199120"/>
    </source>
</evidence>
<dbReference type="SUPFAM" id="SSF51735">
    <property type="entry name" value="NAD(P)-binding Rossmann-fold domains"/>
    <property type="match status" value="1"/>
</dbReference>
<dbReference type="InterPro" id="IPR011032">
    <property type="entry name" value="GroES-like_sf"/>
</dbReference>
<dbReference type="RefSeq" id="WP_090550330.1">
    <property type="nucleotide sequence ID" value="NZ_FNSR01000002.1"/>
</dbReference>
<dbReference type="Proteomes" id="UP000199120">
    <property type="component" value="Unassembled WGS sequence"/>
</dbReference>
<dbReference type="SUPFAM" id="SSF50129">
    <property type="entry name" value="GroES-like"/>
    <property type="match status" value="1"/>
</dbReference>
<dbReference type="Pfam" id="PF00107">
    <property type="entry name" value="ADH_zinc_N"/>
    <property type="match status" value="1"/>
</dbReference>
<keyword evidence="3" id="KW-1185">Reference proteome</keyword>
<dbReference type="PROSITE" id="PS00318">
    <property type="entry name" value="HMG_COA_REDUCTASE_2"/>
    <property type="match status" value="1"/>
</dbReference>
<evidence type="ECO:0000259" key="1">
    <source>
        <dbReference type="SMART" id="SM00829"/>
    </source>
</evidence>
<dbReference type="SMART" id="SM00829">
    <property type="entry name" value="PKS_ER"/>
    <property type="match status" value="1"/>
</dbReference>
<dbReference type="AlphaFoldDB" id="A0A1H7SWD7"/>
<name>A0A1H7SWD7_9BURK</name>
<dbReference type="InterPro" id="IPR020843">
    <property type="entry name" value="ER"/>
</dbReference>
<reference evidence="3" key="1">
    <citation type="submission" date="2016-10" db="EMBL/GenBank/DDBJ databases">
        <authorList>
            <person name="Varghese N."/>
            <person name="Submissions S."/>
        </authorList>
    </citation>
    <scope>NUCLEOTIDE SEQUENCE [LARGE SCALE GENOMIC DNA]</scope>
    <source>
        <strain evidence="3">LMG 26416</strain>
    </source>
</reference>